<reference evidence="5 6" key="1">
    <citation type="submission" date="2016-08" db="EMBL/GenBank/DDBJ databases">
        <title>A Parts List for Fungal Cellulosomes Revealed by Comparative Genomics.</title>
        <authorList>
            <consortium name="DOE Joint Genome Institute"/>
            <person name="Haitjema C.H."/>
            <person name="Gilmore S.P."/>
            <person name="Henske J.K."/>
            <person name="Solomon K.V."/>
            <person name="De Groot R."/>
            <person name="Kuo A."/>
            <person name="Mondo S.J."/>
            <person name="Salamov A.A."/>
            <person name="Labutti K."/>
            <person name="Zhao Z."/>
            <person name="Chiniquy J."/>
            <person name="Barry K."/>
            <person name="Brewer H.M."/>
            <person name="Purvine S.O."/>
            <person name="Wright A.T."/>
            <person name="Boxma B."/>
            <person name="Van Alen T."/>
            <person name="Hackstein J.H."/>
            <person name="Baker S.E."/>
            <person name="Grigoriev I.V."/>
            <person name="O'Malley M.A."/>
        </authorList>
    </citation>
    <scope>NUCLEOTIDE SEQUENCE [LARGE SCALE GENOMIC DNA]</scope>
    <source>
        <strain evidence="5 6">G1</strain>
    </source>
</reference>
<dbReference type="Gene3D" id="3.90.1220.10">
    <property type="entry name" value="Cellulose docking domain, dockering"/>
    <property type="match status" value="2"/>
</dbReference>
<evidence type="ECO:0000313" key="6">
    <source>
        <dbReference type="Proteomes" id="UP000193920"/>
    </source>
</evidence>
<dbReference type="Pfam" id="PF02013">
    <property type="entry name" value="CBM_10"/>
    <property type="match status" value="1"/>
</dbReference>
<dbReference type="InterPro" id="IPR009034">
    <property type="entry name" value="Dockerin_dom_fun_sf"/>
</dbReference>
<dbReference type="STRING" id="1754190.A0A1Y2ARE7"/>
<keyword evidence="2" id="KW-0677">Repeat</keyword>
<evidence type="ECO:0000256" key="3">
    <source>
        <dbReference type="ARBA" id="ARBA00022801"/>
    </source>
</evidence>
<evidence type="ECO:0000256" key="1">
    <source>
        <dbReference type="ARBA" id="ARBA00022729"/>
    </source>
</evidence>
<dbReference type="OrthoDB" id="10338608at2759"/>
<feature type="non-terminal residue" evidence="5">
    <location>
        <position position="1"/>
    </location>
</feature>
<dbReference type="GO" id="GO:0016787">
    <property type="term" value="F:hydrolase activity"/>
    <property type="evidence" value="ECO:0007669"/>
    <property type="project" value="UniProtKB-KW"/>
</dbReference>
<keyword evidence="6" id="KW-1185">Reference proteome</keyword>
<evidence type="ECO:0000313" key="5">
    <source>
        <dbReference type="EMBL" id="ORY24535.1"/>
    </source>
</evidence>
<evidence type="ECO:0000256" key="2">
    <source>
        <dbReference type="ARBA" id="ARBA00022737"/>
    </source>
</evidence>
<evidence type="ECO:0000259" key="4">
    <source>
        <dbReference type="PROSITE" id="PS51763"/>
    </source>
</evidence>
<accession>A0A1Y2ARE7</accession>
<proteinExistence type="predicted"/>
<protein>
    <recommendedName>
        <fullName evidence="4">CBM10 domain-containing protein</fullName>
    </recommendedName>
</protein>
<feature type="domain" description="CBM10" evidence="4">
    <location>
        <begin position="32"/>
        <end position="70"/>
    </location>
</feature>
<dbReference type="SUPFAM" id="SSF64571">
    <property type="entry name" value="Cellulose docking domain, dockering"/>
    <property type="match status" value="1"/>
</dbReference>
<dbReference type="PROSITE" id="PS51763">
    <property type="entry name" value="CBM10"/>
    <property type="match status" value="1"/>
</dbReference>
<dbReference type="Proteomes" id="UP000193920">
    <property type="component" value="Unassembled WGS sequence"/>
</dbReference>
<dbReference type="InterPro" id="IPR002883">
    <property type="entry name" value="CBM10/Dockerin_dom"/>
</dbReference>
<organism evidence="5 6">
    <name type="scientific">Neocallimastix californiae</name>
    <dbReference type="NCBI Taxonomy" id="1754190"/>
    <lineage>
        <taxon>Eukaryota</taxon>
        <taxon>Fungi</taxon>
        <taxon>Fungi incertae sedis</taxon>
        <taxon>Chytridiomycota</taxon>
        <taxon>Chytridiomycota incertae sedis</taxon>
        <taxon>Neocallimastigomycetes</taxon>
        <taxon>Neocallimastigales</taxon>
        <taxon>Neocallimastigaceae</taxon>
        <taxon>Neocallimastix</taxon>
    </lineage>
</organism>
<gene>
    <name evidence="5" type="ORF">LY90DRAFT_115883</name>
</gene>
<keyword evidence="3" id="KW-0378">Hydrolase</keyword>
<name>A0A1Y2ARE7_9FUNG</name>
<sequence length="75" mass="8631">YASDNEGDWGYNFVTKEWCGITPYAGKQNDEVCWSEVLGYPCCKGCTIFEEDEDGQWGYDFKEATWCGIQTFCKN</sequence>
<dbReference type="AlphaFoldDB" id="A0A1Y2ARE7"/>
<keyword evidence="1" id="KW-0732">Signal</keyword>
<dbReference type="EMBL" id="MCOG01000221">
    <property type="protein sequence ID" value="ORY24535.1"/>
    <property type="molecule type" value="Genomic_DNA"/>
</dbReference>
<comment type="caution">
    <text evidence="5">The sequence shown here is derived from an EMBL/GenBank/DDBJ whole genome shotgun (WGS) entry which is preliminary data.</text>
</comment>